<dbReference type="InterPro" id="IPR050162">
    <property type="entry name" value="MsrA_MetSO_reductase"/>
</dbReference>
<evidence type="ECO:0000259" key="5">
    <source>
        <dbReference type="Pfam" id="PF01625"/>
    </source>
</evidence>
<comment type="similarity">
    <text evidence="4">Belongs to the MsrA Met sulfoxide reductase family.</text>
</comment>
<evidence type="ECO:0000256" key="1">
    <source>
        <dbReference type="ARBA" id="ARBA00023002"/>
    </source>
</evidence>
<dbReference type="InterPro" id="IPR036509">
    <property type="entry name" value="Met_Sox_Rdtase_MsrA_sf"/>
</dbReference>
<evidence type="ECO:0000313" key="7">
    <source>
        <dbReference type="EMBL" id="OYP57372.1"/>
    </source>
</evidence>
<protein>
    <recommendedName>
        <fullName evidence="4">Peptide methionine sulfoxide reductase MsrA</fullName>
        <shortName evidence="4">Protein-methionine-S-oxide reductase</shortName>
        <ecNumber evidence="4">1.8.4.11</ecNumber>
    </recommendedName>
    <alternativeName>
        <fullName evidence="4">Peptide-methionine (S)-S-oxide reductase</fullName>
        <shortName evidence="4">Peptide Met(O) reductase</shortName>
    </alternativeName>
</protein>
<organism evidence="6 9">
    <name type="scientific">Segatella bryantii</name>
    <name type="common">Prevotella bryantii</name>
    <dbReference type="NCBI Taxonomy" id="77095"/>
    <lineage>
        <taxon>Bacteria</taxon>
        <taxon>Pseudomonadati</taxon>
        <taxon>Bacteroidota</taxon>
        <taxon>Bacteroidia</taxon>
        <taxon>Bacteroidales</taxon>
        <taxon>Prevotellaceae</taxon>
        <taxon>Segatella</taxon>
    </lineage>
</organism>
<dbReference type="Gene3D" id="3.30.1060.10">
    <property type="entry name" value="Peptide methionine sulphoxide reductase MsrA"/>
    <property type="match status" value="1"/>
</dbReference>
<dbReference type="PANTHER" id="PTHR42799:SF2">
    <property type="entry name" value="MITOCHONDRIAL PEPTIDE METHIONINE SULFOXIDE REDUCTASE"/>
    <property type="match status" value="1"/>
</dbReference>
<keyword evidence="8" id="KW-1185">Reference proteome</keyword>
<reference evidence="6" key="2">
    <citation type="submission" date="2021-08" db="EMBL/GenBank/DDBJ databases">
        <title>Prevotella lacticifex sp. nov., isolated from rumen of cow.</title>
        <authorList>
            <person name="Shinkai T."/>
            <person name="Ikeyama N."/>
            <person name="Kumagai M."/>
            <person name="Ohmori H."/>
            <person name="Sakamoto M."/>
            <person name="Ohkuma M."/>
            <person name="Mitsumori M."/>
        </authorList>
    </citation>
    <scope>NUCLEOTIDE SEQUENCE</scope>
    <source>
        <strain evidence="6">DSM 11371</strain>
    </source>
</reference>
<evidence type="ECO:0000256" key="4">
    <source>
        <dbReference type="HAMAP-Rule" id="MF_01401"/>
    </source>
</evidence>
<dbReference type="Pfam" id="PF01625">
    <property type="entry name" value="PMSR"/>
    <property type="match status" value="1"/>
</dbReference>
<dbReference type="NCBIfam" id="TIGR00401">
    <property type="entry name" value="msrA"/>
    <property type="match status" value="1"/>
</dbReference>
<dbReference type="GO" id="GO:0005737">
    <property type="term" value="C:cytoplasm"/>
    <property type="evidence" value="ECO:0007669"/>
    <property type="project" value="TreeGrafter"/>
</dbReference>
<evidence type="ECO:0000256" key="3">
    <source>
        <dbReference type="ARBA" id="ARBA00048782"/>
    </source>
</evidence>
<dbReference type="GO" id="GO:0008113">
    <property type="term" value="F:peptide-methionine (S)-S-oxide reductase activity"/>
    <property type="evidence" value="ECO:0007669"/>
    <property type="project" value="UniProtKB-UniRule"/>
</dbReference>
<dbReference type="Proteomes" id="UP000887043">
    <property type="component" value="Unassembled WGS sequence"/>
</dbReference>
<sequence>MKNLYLAGGCFWGVSHFFKQIEGVLETETGFANGNTPNPIYKEVYTDTTGYAETVRIAYDETKLDLEFLLNMFFKAIDPTSLNKQGEDEGTRYRTGIYYTEESQKPIIDKVMTEQQALYDKPIVVEVEPLKNYYAADEYHQNYLDKHPDGYCHLPLELFAFARNAKKK</sequence>
<evidence type="ECO:0000313" key="6">
    <source>
        <dbReference type="EMBL" id="GJG26649.1"/>
    </source>
</evidence>
<dbReference type="SUPFAM" id="SSF55068">
    <property type="entry name" value="Peptide methionine sulfoxide reductase"/>
    <property type="match status" value="1"/>
</dbReference>
<dbReference type="EMBL" id="BPTR01000001">
    <property type="protein sequence ID" value="GJG26649.1"/>
    <property type="molecule type" value="Genomic_DNA"/>
</dbReference>
<keyword evidence="1 4" id="KW-0560">Oxidoreductase</keyword>
<evidence type="ECO:0000313" key="9">
    <source>
        <dbReference type="Proteomes" id="UP000887043"/>
    </source>
</evidence>
<dbReference type="RefSeq" id="WP_006283397.1">
    <property type="nucleotide sequence ID" value="NZ_BPTR01000001.1"/>
</dbReference>
<dbReference type="GeneID" id="72480295"/>
<comment type="catalytic activity">
    <reaction evidence="3 4">
        <text>[thioredoxin]-disulfide + L-methionine + H2O = L-methionine (S)-S-oxide + [thioredoxin]-dithiol</text>
        <dbReference type="Rhea" id="RHEA:19993"/>
        <dbReference type="Rhea" id="RHEA-COMP:10698"/>
        <dbReference type="Rhea" id="RHEA-COMP:10700"/>
        <dbReference type="ChEBI" id="CHEBI:15377"/>
        <dbReference type="ChEBI" id="CHEBI:29950"/>
        <dbReference type="ChEBI" id="CHEBI:50058"/>
        <dbReference type="ChEBI" id="CHEBI:57844"/>
        <dbReference type="ChEBI" id="CHEBI:58772"/>
        <dbReference type="EC" id="1.8.4.11"/>
    </reaction>
</comment>
<gene>
    <name evidence="4 7" type="primary">msrA</name>
    <name evidence="7" type="ORF">CIK91_00450</name>
    <name evidence="6" type="ORF">PRRU23_03490</name>
</gene>
<dbReference type="EC" id="1.8.4.11" evidence="4"/>
<reference evidence="7 8" key="1">
    <citation type="submission" date="2017-08" db="EMBL/GenBank/DDBJ databases">
        <title>Comparative genomics of non-oral Prevotella species.</title>
        <authorList>
            <person name="Accetto T."/>
            <person name="Nograsek B."/>
            <person name="Avgustin G."/>
        </authorList>
    </citation>
    <scope>NUCLEOTIDE SEQUENCE [LARGE SCALE GENOMIC DNA]</scope>
    <source>
        <strain evidence="7 8">TC1-1</strain>
    </source>
</reference>
<evidence type="ECO:0000256" key="2">
    <source>
        <dbReference type="ARBA" id="ARBA00047806"/>
    </source>
</evidence>
<dbReference type="EMBL" id="NPJF01000002">
    <property type="protein sequence ID" value="OYP57372.1"/>
    <property type="molecule type" value="Genomic_DNA"/>
</dbReference>
<dbReference type="AlphaFoldDB" id="A0AA37MKD0"/>
<dbReference type="Proteomes" id="UP000216189">
    <property type="component" value="Unassembled WGS sequence"/>
</dbReference>
<comment type="catalytic activity">
    <reaction evidence="2 4">
        <text>L-methionyl-[protein] + [thioredoxin]-disulfide + H2O = L-methionyl-(S)-S-oxide-[protein] + [thioredoxin]-dithiol</text>
        <dbReference type="Rhea" id="RHEA:14217"/>
        <dbReference type="Rhea" id="RHEA-COMP:10698"/>
        <dbReference type="Rhea" id="RHEA-COMP:10700"/>
        <dbReference type="Rhea" id="RHEA-COMP:12313"/>
        <dbReference type="Rhea" id="RHEA-COMP:12315"/>
        <dbReference type="ChEBI" id="CHEBI:15377"/>
        <dbReference type="ChEBI" id="CHEBI:16044"/>
        <dbReference type="ChEBI" id="CHEBI:29950"/>
        <dbReference type="ChEBI" id="CHEBI:44120"/>
        <dbReference type="ChEBI" id="CHEBI:50058"/>
        <dbReference type="EC" id="1.8.4.11"/>
    </reaction>
</comment>
<proteinExistence type="inferred from homology"/>
<comment type="function">
    <text evidence="4">Has an important function as a repair enzyme for proteins that have been inactivated by oxidation. Catalyzes the reversible oxidation-reduction of methionine sulfoxide in proteins to methionine.</text>
</comment>
<feature type="domain" description="Peptide methionine sulphoxide reductase MsrA" evidence="5">
    <location>
        <begin position="4"/>
        <end position="153"/>
    </location>
</feature>
<dbReference type="HAMAP" id="MF_01401">
    <property type="entry name" value="MsrA"/>
    <property type="match status" value="1"/>
</dbReference>
<accession>A0AA37MKD0</accession>
<dbReference type="GO" id="GO:0034599">
    <property type="term" value="P:cellular response to oxidative stress"/>
    <property type="evidence" value="ECO:0007669"/>
    <property type="project" value="TreeGrafter"/>
</dbReference>
<dbReference type="InterPro" id="IPR002569">
    <property type="entry name" value="Met_Sox_Rdtase_MsrA_dom"/>
</dbReference>
<dbReference type="PANTHER" id="PTHR42799">
    <property type="entry name" value="MITOCHONDRIAL PEPTIDE METHIONINE SULFOXIDE REDUCTASE"/>
    <property type="match status" value="1"/>
</dbReference>
<feature type="active site" evidence="4">
    <location>
        <position position="10"/>
    </location>
</feature>
<name>A0AA37MKD0_SEGBR</name>
<comment type="caution">
    <text evidence="6">The sequence shown here is derived from an EMBL/GenBank/DDBJ whole genome shotgun (WGS) entry which is preliminary data.</text>
</comment>
<evidence type="ECO:0000313" key="8">
    <source>
        <dbReference type="Proteomes" id="UP000216189"/>
    </source>
</evidence>